<dbReference type="PANTHER" id="PTHR11051">
    <property type="entry name" value="GLYCOSYL HYDROLASE-RELATED"/>
    <property type="match status" value="1"/>
</dbReference>
<comment type="similarity">
    <text evidence="1">Belongs to the glycosyl hydrolase 65 family.</text>
</comment>
<sequence length="715" mass="79579">MEKTWTVATTKWDPAAIVGNGNKFMTGNGYLGYRGTLDEFEAEDYVAVNLLGLYDRHGSAWREPVNAPNPFFTQIRVADQPLSVKTTPLVAHRQWLDLKAAVHHRETTFAVDQAQLTIASTRFASGANDHLLAQRYTLTCDQPMTLTLTSAIDLAIWDINGPHLTVQTATPEAVQLQTGEGETVQVQTQLKGLPQGTPVADQRLLGTTWTLTLRPEVPVTFEKLALITTSHDRDVAAFPASYTAALKAHEHVWTSRWARSDVQIKGDVQAQQALRYSEYQLMLLAPHHLDMSIPARGLSGQTYKGAVFWDTEMFMLPFFNYTDPQVASKLLRYRIRTLPAAQAKAKRYGYEGAFYAWESQEDGRDGVSDYNVTDVFSKRPMRTYFGDKQIHISGDIALALWRSYQQTGDEALLRDGAAVIVECAKFYYSYSYWKPDKERFELLDVLGPDEYHERVNNNAYTNKLAQTTAKIALAAMAQLAALDPAAYATACAQTAYPQWQARIEQFATHLYVPAPAAKTQLIAQFDGYFDLENVLVPAVRARLIKPNEYWGGAYGVAADTQVIKQADVVFMLQLFAQDYAQAALAANWRYYEPRTEHGSSLSASVYALLATKIGESDWAYPYFMKSATVDLTGDTKQFAGGVYIGGTHPAANAGAWQAVVQGFCGLQSVDGKPQVHARLPKGWQQVSFCLQQRSQWYRAVVTQTTATLTPISDPS</sequence>
<dbReference type="PIRSF" id="PIRSF036289">
    <property type="entry name" value="Glycosyl_hydrolase_malt_phosph"/>
    <property type="match status" value="1"/>
</dbReference>
<dbReference type="InterPro" id="IPR012341">
    <property type="entry name" value="6hp_glycosidase-like_sf"/>
</dbReference>
<keyword evidence="6" id="KW-0378">Hydrolase</keyword>
<organism evidence="6 7">
    <name type="scientific">Lacticaseibacillus baoqingensis</name>
    <dbReference type="NCBI Taxonomy" id="2486013"/>
    <lineage>
        <taxon>Bacteria</taxon>
        <taxon>Bacillati</taxon>
        <taxon>Bacillota</taxon>
        <taxon>Bacilli</taxon>
        <taxon>Lactobacillales</taxon>
        <taxon>Lactobacillaceae</taxon>
        <taxon>Lacticaseibacillus</taxon>
    </lineage>
</organism>
<protein>
    <submittedName>
        <fullName evidence="6">Glycoside hydrolase family 65 protein</fullName>
    </submittedName>
</protein>
<dbReference type="InterPro" id="IPR017045">
    <property type="entry name" value="Malt_Pase/Glycosyl_Hdrlase"/>
</dbReference>
<comment type="caution">
    <text evidence="6">The sequence shown here is derived from an EMBL/GenBank/DDBJ whole genome shotgun (WGS) entry which is preliminary data.</text>
</comment>
<dbReference type="InterPro" id="IPR005195">
    <property type="entry name" value="Glyco_hydro_65_M"/>
</dbReference>
<keyword evidence="2" id="KW-0328">Glycosyltransferase</keyword>
<dbReference type="PANTHER" id="PTHR11051:SF8">
    <property type="entry name" value="PROTEIN-GLUCOSYLGALACTOSYLHYDROXYLYSINE GLUCOSIDASE"/>
    <property type="match status" value="1"/>
</dbReference>
<evidence type="ECO:0000256" key="2">
    <source>
        <dbReference type="ARBA" id="ARBA00022676"/>
    </source>
</evidence>
<dbReference type="RefSeq" id="WP_125753320.1">
    <property type="nucleotide sequence ID" value="NZ_JBHTON010000008.1"/>
</dbReference>
<evidence type="ECO:0000313" key="6">
    <source>
        <dbReference type="EMBL" id="MFD1484405.1"/>
    </source>
</evidence>
<dbReference type="SUPFAM" id="SSF48208">
    <property type="entry name" value="Six-hairpin glycosidases"/>
    <property type="match status" value="1"/>
</dbReference>
<dbReference type="InterPro" id="IPR037018">
    <property type="entry name" value="GH65_N"/>
</dbReference>
<dbReference type="EMBL" id="JBHTON010000008">
    <property type="protein sequence ID" value="MFD1484405.1"/>
    <property type="molecule type" value="Genomic_DNA"/>
</dbReference>
<dbReference type="InterPro" id="IPR008928">
    <property type="entry name" value="6-hairpin_glycosidase_sf"/>
</dbReference>
<keyword evidence="3" id="KW-0808">Transferase</keyword>
<keyword evidence="7" id="KW-1185">Reference proteome</keyword>
<accession>A0ABW4E768</accession>
<evidence type="ECO:0000259" key="5">
    <source>
        <dbReference type="Pfam" id="PF03636"/>
    </source>
</evidence>
<dbReference type="Pfam" id="PF03632">
    <property type="entry name" value="Glyco_hydro_65m"/>
    <property type="match status" value="1"/>
</dbReference>
<dbReference type="GO" id="GO:0016787">
    <property type="term" value="F:hydrolase activity"/>
    <property type="evidence" value="ECO:0007669"/>
    <property type="project" value="UniProtKB-KW"/>
</dbReference>
<dbReference type="Pfam" id="PF03636">
    <property type="entry name" value="Glyco_hydro_65N"/>
    <property type="match status" value="1"/>
</dbReference>
<feature type="domain" description="Glycoside hydrolase family 65 central catalytic" evidence="4">
    <location>
        <begin position="276"/>
        <end position="646"/>
    </location>
</feature>
<dbReference type="Proteomes" id="UP001597252">
    <property type="component" value="Unassembled WGS sequence"/>
</dbReference>
<dbReference type="Gene3D" id="1.50.10.10">
    <property type="match status" value="1"/>
</dbReference>
<proteinExistence type="inferred from homology"/>
<evidence type="ECO:0000313" key="7">
    <source>
        <dbReference type="Proteomes" id="UP001597252"/>
    </source>
</evidence>
<dbReference type="InterPro" id="IPR005196">
    <property type="entry name" value="Glyco_hydro_65_N"/>
</dbReference>
<dbReference type="Gene3D" id="2.60.420.10">
    <property type="entry name" value="Maltose phosphorylase, domain 3"/>
    <property type="match status" value="1"/>
</dbReference>
<name>A0ABW4E768_9LACO</name>
<gene>
    <name evidence="6" type="ORF">ACFQ5J_04055</name>
</gene>
<dbReference type="SUPFAM" id="SSF74650">
    <property type="entry name" value="Galactose mutarotase-like"/>
    <property type="match status" value="1"/>
</dbReference>
<evidence type="ECO:0000256" key="3">
    <source>
        <dbReference type="ARBA" id="ARBA00022679"/>
    </source>
</evidence>
<reference evidence="7" key="1">
    <citation type="journal article" date="2019" name="Int. J. Syst. Evol. Microbiol.">
        <title>The Global Catalogue of Microorganisms (GCM) 10K type strain sequencing project: providing services to taxonomists for standard genome sequencing and annotation.</title>
        <authorList>
            <consortium name="The Broad Institute Genomics Platform"/>
            <consortium name="The Broad Institute Genome Sequencing Center for Infectious Disease"/>
            <person name="Wu L."/>
            <person name="Ma J."/>
        </authorList>
    </citation>
    <scope>NUCLEOTIDE SEQUENCE [LARGE SCALE GENOMIC DNA]</scope>
    <source>
        <strain evidence="7">CCM 8903</strain>
    </source>
</reference>
<evidence type="ECO:0000259" key="4">
    <source>
        <dbReference type="Pfam" id="PF03632"/>
    </source>
</evidence>
<feature type="domain" description="Glycoside hydrolase family 65 N-terminal" evidence="5">
    <location>
        <begin position="9"/>
        <end position="231"/>
    </location>
</feature>
<dbReference type="InterPro" id="IPR011013">
    <property type="entry name" value="Gal_mutarotase_sf_dom"/>
</dbReference>
<evidence type="ECO:0000256" key="1">
    <source>
        <dbReference type="ARBA" id="ARBA00006768"/>
    </source>
</evidence>
<dbReference type="Gene3D" id="2.70.98.40">
    <property type="entry name" value="Glycoside hydrolase, family 65, N-terminal domain"/>
    <property type="match status" value="1"/>
</dbReference>